<reference evidence="11" key="1">
    <citation type="journal article" date="2019" name="bioRxiv">
        <title>The Genome of the Zebra Mussel, Dreissena polymorpha: A Resource for Invasive Species Research.</title>
        <authorList>
            <person name="McCartney M.A."/>
            <person name="Auch B."/>
            <person name="Kono T."/>
            <person name="Mallez S."/>
            <person name="Zhang Y."/>
            <person name="Obille A."/>
            <person name="Becker A."/>
            <person name="Abrahante J.E."/>
            <person name="Garbe J."/>
            <person name="Badalamenti J.P."/>
            <person name="Herman A."/>
            <person name="Mangelson H."/>
            <person name="Liachko I."/>
            <person name="Sullivan S."/>
            <person name="Sone E.D."/>
            <person name="Koren S."/>
            <person name="Silverstein K.A.T."/>
            <person name="Beckman K.B."/>
            <person name="Gohl D.M."/>
        </authorList>
    </citation>
    <scope>NUCLEOTIDE SEQUENCE</scope>
    <source>
        <strain evidence="11">Duluth1</strain>
        <tissue evidence="11">Whole animal</tissue>
    </source>
</reference>
<reference evidence="11" key="2">
    <citation type="submission" date="2020-11" db="EMBL/GenBank/DDBJ databases">
        <authorList>
            <person name="McCartney M.A."/>
            <person name="Auch B."/>
            <person name="Kono T."/>
            <person name="Mallez S."/>
            <person name="Becker A."/>
            <person name="Gohl D.M."/>
            <person name="Silverstein K.A.T."/>
            <person name="Koren S."/>
            <person name="Bechman K.B."/>
            <person name="Herman A."/>
            <person name="Abrahante J.E."/>
            <person name="Garbe J."/>
        </authorList>
    </citation>
    <scope>NUCLEOTIDE SEQUENCE</scope>
    <source>
        <strain evidence="11">Duluth1</strain>
        <tissue evidence="11">Whole animal</tissue>
    </source>
</reference>
<evidence type="ECO:0000256" key="7">
    <source>
        <dbReference type="ARBA" id="ARBA00023136"/>
    </source>
</evidence>
<feature type="transmembrane region" description="Helical" evidence="9">
    <location>
        <begin position="283"/>
        <end position="306"/>
    </location>
</feature>
<comment type="similarity">
    <text evidence="9">Belongs to the pannexin family.</text>
</comment>
<dbReference type="Proteomes" id="UP000828390">
    <property type="component" value="Unassembled WGS sequence"/>
</dbReference>
<dbReference type="GO" id="GO:0034220">
    <property type="term" value="P:monoatomic ion transmembrane transport"/>
    <property type="evidence" value="ECO:0007669"/>
    <property type="project" value="UniProtKB-KW"/>
</dbReference>
<gene>
    <name evidence="9" type="primary">inx</name>
    <name evidence="11" type="ORF">DPMN_188289</name>
</gene>
<feature type="compositionally biased region" description="Acidic residues" evidence="10">
    <location>
        <begin position="49"/>
        <end position="59"/>
    </location>
</feature>
<evidence type="ECO:0000256" key="9">
    <source>
        <dbReference type="RuleBase" id="RU010713"/>
    </source>
</evidence>
<name>A0A9D4DPT8_DREPO</name>
<feature type="transmembrane region" description="Helical" evidence="9">
    <location>
        <begin position="377"/>
        <end position="400"/>
    </location>
</feature>
<keyword evidence="7 9" id="KW-0472">Membrane</keyword>
<evidence type="ECO:0000256" key="3">
    <source>
        <dbReference type="ARBA" id="ARBA00022475"/>
    </source>
</evidence>
<comment type="function">
    <text evidence="9">Structural component of the gap junctions.</text>
</comment>
<evidence type="ECO:0000256" key="8">
    <source>
        <dbReference type="ARBA" id="ARBA00023303"/>
    </source>
</evidence>
<evidence type="ECO:0000256" key="10">
    <source>
        <dbReference type="SAM" id="MobiDB-lite"/>
    </source>
</evidence>
<dbReference type="PANTHER" id="PTHR11893">
    <property type="entry name" value="INNEXIN"/>
    <property type="match status" value="1"/>
</dbReference>
<dbReference type="EMBL" id="JAIWYP010000010">
    <property type="protein sequence ID" value="KAH3753647.1"/>
    <property type="molecule type" value="Genomic_DNA"/>
</dbReference>
<feature type="compositionally biased region" description="Polar residues" evidence="10">
    <location>
        <begin position="503"/>
        <end position="516"/>
    </location>
</feature>
<feature type="region of interest" description="Disordered" evidence="10">
    <location>
        <begin position="489"/>
        <end position="516"/>
    </location>
</feature>
<comment type="subcellular location">
    <subcellularLocation>
        <location evidence="1 9">Cell membrane</location>
        <topology evidence="1 9">Multi-pass membrane protein</topology>
    </subcellularLocation>
</comment>
<keyword evidence="5 9" id="KW-1133">Transmembrane helix</keyword>
<keyword evidence="3" id="KW-1003">Cell membrane</keyword>
<dbReference type="GO" id="GO:0005921">
    <property type="term" value="C:gap junction"/>
    <property type="evidence" value="ECO:0007669"/>
    <property type="project" value="UniProtKB-UniRule"/>
</dbReference>
<dbReference type="PRINTS" id="PR01262">
    <property type="entry name" value="INNEXIN"/>
</dbReference>
<accession>A0A9D4DPT8</accession>
<protein>
    <recommendedName>
        <fullName evidence="9">Innexin</fullName>
    </recommendedName>
</protein>
<dbReference type="InterPro" id="IPR000990">
    <property type="entry name" value="Innexin"/>
</dbReference>
<dbReference type="AlphaFoldDB" id="A0A9D4DPT8"/>
<organism evidence="11 12">
    <name type="scientific">Dreissena polymorpha</name>
    <name type="common">Zebra mussel</name>
    <name type="synonym">Mytilus polymorpha</name>
    <dbReference type="NCBI Taxonomy" id="45954"/>
    <lineage>
        <taxon>Eukaryota</taxon>
        <taxon>Metazoa</taxon>
        <taxon>Spiralia</taxon>
        <taxon>Lophotrochozoa</taxon>
        <taxon>Mollusca</taxon>
        <taxon>Bivalvia</taxon>
        <taxon>Autobranchia</taxon>
        <taxon>Heteroconchia</taxon>
        <taxon>Euheterodonta</taxon>
        <taxon>Imparidentia</taxon>
        <taxon>Neoheterodontei</taxon>
        <taxon>Myida</taxon>
        <taxon>Dreissenoidea</taxon>
        <taxon>Dreissenidae</taxon>
        <taxon>Dreissena</taxon>
    </lineage>
</organism>
<keyword evidence="4 9" id="KW-0812">Transmembrane</keyword>
<keyword evidence="12" id="KW-1185">Reference proteome</keyword>
<keyword evidence="2 9" id="KW-0813">Transport</keyword>
<dbReference type="PANTHER" id="PTHR11893:SF36">
    <property type="entry name" value="INNEXIN-5"/>
    <property type="match status" value="1"/>
</dbReference>
<evidence type="ECO:0000256" key="1">
    <source>
        <dbReference type="ARBA" id="ARBA00004651"/>
    </source>
</evidence>
<sequence>MHDRDSDVIFLTTLVREIGDNEESSDVEDCSVEPYVYEPESSDCPSDVSESDSDIEESFSDAPNDHRVENTDWISSFLRSTFKGFKMISILGGISWKTLTGSTDDDWIDRANHLWTVCLLLLCAVIVSSGQYVGDPIHCWCPAEFTGTFVSYTKNYCWIANTYYIPMDAAIPKDIAQHQKAEINYYQWVPLILVLMAFLFKSPNIIWHLLNTKSGINLSRICELTDTINLGDSEKREECLKQIARHIDRWLRENRNYHRNILVRVRQKLSNLFVWCFARRDGYYLTGFYLFVKALYCVNCVGQFYLLDAFLAMDFGGYGFEIMAYFRDHGEWKETSRFPRVTLCDFKIRQLQNIQQFTVQCVLPINLFNEKIFAIIWFWYFFIAILSFYNLASWLCYLLFSHNKETFVRKYLRIGNQIRSGFDKKLSRRFANEYLRDDGCFLLRMVGKNSTDIILSDLLRLLWIMYKEAPFNNRSNTAYLKDQDVDAEPMVDNDNDRYPIDNRNGSPQKLKTISEV</sequence>
<evidence type="ECO:0000256" key="4">
    <source>
        <dbReference type="ARBA" id="ARBA00022692"/>
    </source>
</evidence>
<evidence type="ECO:0000256" key="5">
    <source>
        <dbReference type="ARBA" id="ARBA00022989"/>
    </source>
</evidence>
<proteinExistence type="inferred from homology"/>
<dbReference type="PROSITE" id="PS51013">
    <property type="entry name" value="PANNEXIN"/>
    <property type="match status" value="1"/>
</dbReference>
<evidence type="ECO:0000256" key="2">
    <source>
        <dbReference type="ARBA" id="ARBA00022448"/>
    </source>
</evidence>
<comment type="caution">
    <text evidence="11">The sequence shown here is derived from an EMBL/GenBank/DDBJ whole genome shotgun (WGS) entry which is preliminary data.</text>
</comment>
<feature type="region of interest" description="Disordered" evidence="10">
    <location>
        <begin position="37"/>
        <end position="62"/>
    </location>
</feature>
<comment type="caution">
    <text evidence="9">Lacks conserved residue(s) required for the propagation of feature annotation.</text>
</comment>
<dbReference type="GO" id="GO:0005886">
    <property type="term" value="C:plasma membrane"/>
    <property type="evidence" value="ECO:0007669"/>
    <property type="project" value="UniProtKB-SubCell"/>
</dbReference>
<evidence type="ECO:0000256" key="6">
    <source>
        <dbReference type="ARBA" id="ARBA00023065"/>
    </source>
</evidence>
<keyword evidence="6 9" id="KW-0406">Ion transport</keyword>
<keyword evidence="8 9" id="KW-0407">Ion channel</keyword>
<evidence type="ECO:0000313" key="12">
    <source>
        <dbReference type="Proteomes" id="UP000828390"/>
    </source>
</evidence>
<feature type="transmembrane region" description="Helical" evidence="9">
    <location>
        <begin position="185"/>
        <end position="210"/>
    </location>
</feature>
<dbReference type="Pfam" id="PF00876">
    <property type="entry name" value="Innexin"/>
    <property type="match status" value="1"/>
</dbReference>
<evidence type="ECO:0000313" key="11">
    <source>
        <dbReference type="EMBL" id="KAH3753647.1"/>
    </source>
</evidence>